<evidence type="ECO:0000313" key="2">
    <source>
        <dbReference type="EMBL" id="KAF5354032.1"/>
    </source>
</evidence>
<feature type="region of interest" description="Disordered" evidence="1">
    <location>
        <begin position="1"/>
        <end position="21"/>
    </location>
</feature>
<evidence type="ECO:0000256" key="1">
    <source>
        <dbReference type="SAM" id="MobiDB-lite"/>
    </source>
</evidence>
<accession>A0A8H5D5G4</accession>
<dbReference type="EMBL" id="JAACJO010000009">
    <property type="protein sequence ID" value="KAF5354032.1"/>
    <property type="molecule type" value="Genomic_DNA"/>
</dbReference>
<gene>
    <name evidence="2" type="ORF">D9756_007186</name>
</gene>
<dbReference type="AlphaFoldDB" id="A0A8H5D5G4"/>
<organism evidence="2 3">
    <name type="scientific">Leucocoprinus leucothites</name>
    <dbReference type="NCBI Taxonomy" id="201217"/>
    <lineage>
        <taxon>Eukaryota</taxon>
        <taxon>Fungi</taxon>
        <taxon>Dikarya</taxon>
        <taxon>Basidiomycota</taxon>
        <taxon>Agaricomycotina</taxon>
        <taxon>Agaricomycetes</taxon>
        <taxon>Agaricomycetidae</taxon>
        <taxon>Agaricales</taxon>
        <taxon>Agaricineae</taxon>
        <taxon>Agaricaceae</taxon>
        <taxon>Leucocoprinus</taxon>
    </lineage>
</organism>
<protein>
    <recommendedName>
        <fullName evidence="4">F-box domain-containing protein</fullName>
    </recommendedName>
</protein>
<proteinExistence type="predicted"/>
<name>A0A8H5D5G4_9AGAR</name>
<comment type="caution">
    <text evidence="2">The sequence shown here is derived from an EMBL/GenBank/DDBJ whole genome shotgun (WGS) entry which is preliminary data.</text>
</comment>
<keyword evidence="3" id="KW-1185">Reference proteome</keyword>
<reference evidence="2 3" key="1">
    <citation type="journal article" date="2020" name="ISME J.">
        <title>Uncovering the hidden diversity of litter-decomposition mechanisms in mushroom-forming fungi.</title>
        <authorList>
            <person name="Floudas D."/>
            <person name="Bentzer J."/>
            <person name="Ahren D."/>
            <person name="Johansson T."/>
            <person name="Persson P."/>
            <person name="Tunlid A."/>
        </authorList>
    </citation>
    <scope>NUCLEOTIDE SEQUENCE [LARGE SCALE GENOMIC DNA]</scope>
    <source>
        <strain evidence="2 3">CBS 146.42</strain>
    </source>
</reference>
<evidence type="ECO:0008006" key="4">
    <source>
        <dbReference type="Google" id="ProtNLM"/>
    </source>
</evidence>
<dbReference type="OrthoDB" id="3071086at2759"/>
<evidence type="ECO:0000313" key="3">
    <source>
        <dbReference type="Proteomes" id="UP000559027"/>
    </source>
</evidence>
<sequence>MSTRHRTHPTRQEIGSLNDETSHLDSRITDEPHLVSWQKTTLAKRLNPIQPPIGRLPREVLSEIFKALVLPSAARPHTHIRVFAFVPEEFKYIFVLGAVSSLWREVVFSTPSLWTYFRWSPEDLETETGSPSILRYYLKNSGTLSIHLELHFFGVTPEDGSLFHPSVDEELLENMSKIKTLLLHQPPAIWDGCLSKLTTLVNLVLDREDLPSLSHQGDILDCCRDLVELSLTNLWESDIEELDSTLVQSWCGGSGLVFKQLEMFEWESPRDFEFAWDWVDLFLNEVHMPALRTLILSKEDMGRASERYFLDRHAPTISTLRLELFDNISKATYAKFFALDSPLECVTLLNYGKEVLTSVAAMLTADNITNPSRRHPLPAPRLKSLALTGRSMELLGQTKLKPSQYESLISMLEQRLAVGGGTFHLEFSYLVPDWTDGVQERLISLVKRGVKLDIVEDGYRVGWLES</sequence>
<dbReference type="Proteomes" id="UP000559027">
    <property type="component" value="Unassembled WGS sequence"/>
</dbReference>